<comment type="caution">
    <text evidence="3">The sequence shown here is derived from an EMBL/GenBank/DDBJ whole genome shotgun (WGS) entry which is preliminary data.</text>
</comment>
<dbReference type="SUPFAM" id="SSF56954">
    <property type="entry name" value="Outer membrane efflux proteins (OEP)"/>
    <property type="match status" value="1"/>
</dbReference>
<dbReference type="Gene3D" id="2.20.200.10">
    <property type="entry name" value="Outer membrane efflux proteins (OEP)"/>
    <property type="match status" value="1"/>
</dbReference>
<dbReference type="NCBIfam" id="TIGR01845">
    <property type="entry name" value="outer_NodT"/>
    <property type="match status" value="1"/>
</dbReference>
<dbReference type="InterPro" id="IPR010131">
    <property type="entry name" value="MdtP/NodT-like"/>
</dbReference>
<evidence type="ECO:0000313" key="4">
    <source>
        <dbReference type="Proteomes" id="UP000294824"/>
    </source>
</evidence>
<evidence type="ECO:0000256" key="1">
    <source>
        <dbReference type="ARBA" id="ARBA00007613"/>
    </source>
</evidence>
<sequence length="483" mass="54269">MKYNIKNRLKHLPTMLVGVFIMAFAFSCVPTKSIREANMSTPEGYQNQSLDTINTASINWKNYFTDPNLTALIDTALANNQELNMMLQQINMAKSEIKARKGEYLPFVNAYAGAEVEKVGEFTRNGAVEKNLKVHEEDAFPEPLQDYSIGLSASWELDIWKKLRNSKKAAVLEYLSSVEGKNFMITNLVAEIANSYYELMALDNQLDIINQNLELQQNALSMVKIQKEAARATELAVRRFEAEVLKNQSSKFDIQQNIVEVENGINFLVGRYPQHVDRSSKNFINKNIGIINAGIPSQLLQNRTDIRKAELELSALKLNTKVAKANFYPSVGISAGVGLQAFKPKFLTNTPESLVYSLVGDVVGPLINRNAIKAEYANANAKQLQAVYEYEKTILNAYVEVSNALSNIDNLNKSYALRDQQVKALNESIDIAMKLFKSARAEYTEVLLTQREALDSQIEIIETKKEQLFAHVNIYKALGGGWK</sequence>
<keyword evidence="2 3" id="KW-0449">Lipoprotein</keyword>
<dbReference type="Proteomes" id="UP000294824">
    <property type="component" value="Unassembled WGS sequence"/>
</dbReference>
<name>A0A4R8M7U0_9FLAO</name>
<evidence type="ECO:0000313" key="3">
    <source>
        <dbReference type="EMBL" id="TDY60322.1"/>
    </source>
</evidence>
<dbReference type="RefSeq" id="WP_206672781.1">
    <property type="nucleotide sequence ID" value="NZ_SORL01000012.1"/>
</dbReference>
<comment type="similarity">
    <text evidence="1 2">Belongs to the outer membrane factor (OMF) (TC 1.B.17) family.</text>
</comment>
<dbReference type="InterPro" id="IPR003423">
    <property type="entry name" value="OMP_efflux"/>
</dbReference>
<dbReference type="Pfam" id="PF02321">
    <property type="entry name" value="OEP"/>
    <property type="match status" value="2"/>
</dbReference>
<keyword evidence="2" id="KW-0472">Membrane</keyword>
<reference evidence="3 4" key="1">
    <citation type="submission" date="2019-03" db="EMBL/GenBank/DDBJ databases">
        <title>Genomic Encyclopedia of Type Strains, Phase III (KMG-III): the genomes of soil and plant-associated and newly described type strains.</title>
        <authorList>
            <person name="Whitman W."/>
        </authorList>
    </citation>
    <scope>NUCLEOTIDE SEQUENCE [LARGE SCALE GENOMIC DNA]</scope>
    <source>
        <strain evidence="3 4">CECT 8301</strain>
    </source>
</reference>
<dbReference type="EMBL" id="SORL01000012">
    <property type="protein sequence ID" value="TDY60322.1"/>
    <property type="molecule type" value="Genomic_DNA"/>
</dbReference>
<dbReference type="PANTHER" id="PTHR30203:SF30">
    <property type="entry name" value="OUTER MEMBRANE PROTEIN-RELATED"/>
    <property type="match status" value="1"/>
</dbReference>
<dbReference type="Gene3D" id="1.20.1600.10">
    <property type="entry name" value="Outer membrane efflux proteins (OEP)"/>
    <property type="match status" value="1"/>
</dbReference>
<dbReference type="GO" id="GO:0015562">
    <property type="term" value="F:efflux transmembrane transporter activity"/>
    <property type="evidence" value="ECO:0007669"/>
    <property type="project" value="InterPro"/>
</dbReference>
<keyword evidence="2" id="KW-1134">Transmembrane beta strand</keyword>
<organism evidence="3 4">
    <name type="scientific">Algibacter lectus</name>
    <dbReference type="NCBI Taxonomy" id="221126"/>
    <lineage>
        <taxon>Bacteria</taxon>
        <taxon>Pseudomonadati</taxon>
        <taxon>Bacteroidota</taxon>
        <taxon>Flavobacteriia</taxon>
        <taxon>Flavobacteriales</taxon>
        <taxon>Flavobacteriaceae</taxon>
        <taxon>Algibacter</taxon>
    </lineage>
</organism>
<proteinExistence type="inferred from homology"/>
<dbReference type="GO" id="GO:0005886">
    <property type="term" value="C:plasma membrane"/>
    <property type="evidence" value="ECO:0007669"/>
    <property type="project" value="UniProtKB-SubCell"/>
</dbReference>
<gene>
    <name evidence="3" type="ORF">DFQ06_3453</name>
</gene>
<dbReference type="PROSITE" id="PS51257">
    <property type="entry name" value="PROKAR_LIPOPROTEIN"/>
    <property type="match status" value="1"/>
</dbReference>
<keyword evidence="2" id="KW-0812">Transmembrane</keyword>
<protein>
    <submittedName>
        <fullName evidence="3">NodT family efflux transporter outer membrane factor (OMF) lipoprotein</fullName>
    </submittedName>
</protein>
<keyword evidence="2" id="KW-0564">Palmitate</keyword>
<dbReference type="AlphaFoldDB" id="A0A4R8M7U0"/>
<dbReference type="PANTHER" id="PTHR30203">
    <property type="entry name" value="OUTER MEMBRANE CATION EFFLUX PROTEIN"/>
    <property type="match status" value="1"/>
</dbReference>
<evidence type="ECO:0000256" key="2">
    <source>
        <dbReference type="RuleBase" id="RU362097"/>
    </source>
</evidence>
<comment type="subcellular location">
    <subcellularLocation>
        <location evidence="2">Cell membrane</location>
        <topology evidence="2">Lipid-anchor</topology>
    </subcellularLocation>
</comment>
<keyword evidence="4" id="KW-1185">Reference proteome</keyword>
<accession>A0A4R8M7U0</accession>